<sequence length="101" mass="11034">MKIQRSGGFRLLAWTGTALLLAVLGGAPRDAEARLYKPNEPPYPDGDPTADDQPSPTPKLNRNVSAHMQGSANALVGKAGFSYGRLIWLSYVRTWIRIIVL</sequence>
<proteinExistence type="predicted"/>
<feature type="region of interest" description="Disordered" evidence="1">
    <location>
        <begin position="34"/>
        <end position="63"/>
    </location>
</feature>
<organism evidence="2 3">
    <name type="scientific">Eiseniibacteriota bacterium</name>
    <dbReference type="NCBI Taxonomy" id="2212470"/>
    <lineage>
        <taxon>Bacteria</taxon>
        <taxon>Candidatus Eiseniibacteriota</taxon>
    </lineage>
</organism>
<accession>A0A538TM51</accession>
<dbReference type="Proteomes" id="UP000317691">
    <property type="component" value="Unassembled WGS sequence"/>
</dbReference>
<comment type="caution">
    <text evidence="2">The sequence shown here is derived from an EMBL/GenBank/DDBJ whole genome shotgun (WGS) entry which is preliminary data.</text>
</comment>
<dbReference type="AlphaFoldDB" id="A0A538TM51"/>
<evidence type="ECO:0000256" key="1">
    <source>
        <dbReference type="SAM" id="MobiDB-lite"/>
    </source>
</evidence>
<gene>
    <name evidence="2" type="ORF">E6K79_06585</name>
</gene>
<evidence type="ECO:0000313" key="2">
    <source>
        <dbReference type="EMBL" id="TMQ64700.1"/>
    </source>
</evidence>
<name>A0A538TM51_UNCEI</name>
<protein>
    <submittedName>
        <fullName evidence="2">Uncharacterized protein</fullName>
    </submittedName>
</protein>
<evidence type="ECO:0000313" key="3">
    <source>
        <dbReference type="Proteomes" id="UP000317691"/>
    </source>
</evidence>
<reference evidence="2 3" key="1">
    <citation type="journal article" date="2019" name="Nat. Microbiol.">
        <title>Mediterranean grassland soil C-N compound turnover is dependent on rainfall and depth, and is mediated by genomically divergent microorganisms.</title>
        <authorList>
            <person name="Diamond S."/>
            <person name="Andeer P.F."/>
            <person name="Li Z."/>
            <person name="Crits-Christoph A."/>
            <person name="Burstein D."/>
            <person name="Anantharaman K."/>
            <person name="Lane K.R."/>
            <person name="Thomas B.C."/>
            <person name="Pan C."/>
            <person name="Northen T.R."/>
            <person name="Banfield J.F."/>
        </authorList>
    </citation>
    <scope>NUCLEOTIDE SEQUENCE [LARGE SCALE GENOMIC DNA]</scope>
    <source>
        <strain evidence="2">WS_9</strain>
    </source>
</reference>
<dbReference type="EMBL" id="VBOZ01000017">
    <property type="protein sequence ID" value="TMQ64700.1"/>
    <property type="molecule type" value="Genomic_DNA"/>
</dbReference>
<feature type="compositionally biased region" description="Polar residues" evidence="1">
    <location>
        <begin position="52"/>
        <end position="63"/>
    </location>
</feature>